<dbReference type="Gene3D" id="3.30.420.10">
    <property type="entry name" value="Ribonuclease H-like superfamily/Ribonuclease H"/>
    <property type="match status" value="1"/>
</dbReference>
<sequence>MELEMEIIDMEVYGDSKLIINQLLNIYEVKKDNLVPFSGRRHTYSKVSRIETTNIPVCNRWVLPSLDTSDHEDSNAITIATNNEEDWRTPLIEYLKYKKLADDTRHKTEVRRRSSRFILYKDILYRRSFEGTYQRCLSSEEILEAMTISWSMRRNVSLANYTPTPYTNHQNLYILRWPHDLPLKEVKKETVVDFIRVNINLRYGIPRYIITDNGRSFYNKSMDRLCA</sequence>
<accession>A0AAW2XZX2</accession>
<dbReference type="PANTHER" id="PTHR48475:SF1">
    <property type="entry name" value="RNASE H TYPE-1 DOMAIN-CONTAINING PROTEIN"/>
    <property type="match status" value="1"/>
</dbReference>
<reference evidence="1" key="1">
    <citation type="submission" date="2020-06" db="EMBL/GenBank/DDBJ databases">
        <authorList>
            <person name="Li T."/>
            <person name="Hu X."/>
            <person name="Zhang T."/>
            <person name="Song X."/>
            <person name="Zhang H."/>
            <person name="Dai N."/>
            <person name="Sheng W."/>
            <person name="Hou X."/>
            <person name="Wei L."/>
        </authorList>
    </citation>
    <scope>NUCLEOTIDE SEQUENCE</scope>
    <source>
        <strain evidence="1">KEN1</strain>
        <tissue evidence="1">Leaf</tissue>
    </source>
</reference>
<evidence type="ECO:0008006" key="2">
    <source>
        <dbReference type="Google" id="ProtNLM"/>
    </source>
</evidence>
<dbReference type="SUPFAM" id="SSF53098">
    <property type="entry name" value="Ribonuclease H-like"/>
    <property type="match status" value="1"/>
</dbReference>
<dbReference type="AlphaFoldDB" id="A0AAW2XZX2"/>
<proteinExistence type="predicted"/>
<name>A0AAW2XZX2_9LAMI</name>
<protein>
    <recommendedName>
        <fullName evidence="2">Integrase catalytic domain-containing protein</fullName>
    </recommendedName>
</protein>
<dbReference type="PANTHER" id="PTHR48475">
    <property type="entry name" value="RIBONUCLEASE H"/>
    <property type="match status" value="1"/>
</dbReference>
<comment type="caution">
    <text evidence="1">The sequence shown here is derived from an EMBL/GenBank/DDBJ whole genome shotgun (WGS) entry which is preliminary data.</text>
</comment>
<reference evidence="1" key="2">
    <citation type="journal article" date="2024" name="Plant">
        <title>Genomic evolution and insights into agronomic trait innovations of Sesamum species.</title>
        <authorList>
            <person name="Miao H."/>
            <person name="Wang L."/>
            <person name="Qu L."/>
            <person name="Liu H."/>
            <person name="Sun Y."/>
            <person name="Le M."/>
            <person name="Wang Q."/>
            <person name="Wei S."/>
            <person name="Zheng Y."/>
            <person name="Lin W."/>
            <person name="Duan Y."/>
            <person name="Cao H."/>
            <person name="Xiong S."/>
            <person name="Wang X."/>
            <person name="Wei L."/>
            <person name="Li C."/>
            <person name="Ma Q."/>
            <person name="Ju M."/>
            <person name="Zhao R."/>
            <person name="Li G."/>
            <person name="Mu C."/>
            <person name="Tian Q."/>
            <person name="Mei H."/>
            <person name="Zhang T."/>
            <person name="Gao T."/>
            <person name="Zhang H."/>
        </authorList>
    </citation>
    <scope>NUCLEOTIDE SEQUENCE</scope>
    <source>
        <strain evidence="1">KEN1</strain>
    </source>
</reference>
<dbReference type="InterPro" id="IPR012337">
    <property type="entry name" value="RNaseH-like_sf"/>
</dbReference>
<gene>
    <name evidence="1" type="ORF">Slati_0477800</name>
</gene>
<dbReference type="GO" id="GO:0003676">
    <property type="term" value="F:nucleic acid binding"/>
    <property type="evidence" value="ECO:0007669"/>
    <property type="project" value="InterPro"/>
</dbReference>
<organism evidence="1">
    <name type="scientific">Sesamum latifolium</name>
    <dbReference type="NCBI Taxonomy" id="2727402"/>
    <lineage>
        <taxon>Eukaryota</taxon>
        <taxon>Viridiplantae</taxon>
        <taxon>Streptophyta</taxon>
        <taxon>Embryophyta</taxon>
        <taxon>Tracheophyta</taxon>
        <taxon>Spermatophyta</taxon>
        <taxon>Magnoliopsida</taxon>
        <taxon>eudicotyledons</taxon>
        <taxon>Gunneridae</taxon>
        <taxon>Pentapetalae</taxon>
        <taxon>asterids</taxon>
        <taxon>lamiids</taxon>
        <taxon>Lamiales</taxon>
        <taxon>Pedaliaceae</taxon>
        <taxon>Sesamum</taxon>
    </lineage>
</organism>
<evidence type="ECO:0000313" key="1">
    <source>
        <dbReference type="EMBL" id="KAL0458506.1"/>
    </source>
</evidence>
<dbReference type="EMBL" id="JACGWN010000002">
    <property type="protein sequence ID" value="KAL0458506.1"/>
    <property type="molecule type" value="Genomic_DNA"/>
</dbReference>
<dbReference type="InterPro" id="IPR036397">
    <property type="entry name" value="RNaseH_sf"/>
</dbReference>